<evidence type="ECO:0000256" key="7">
    <source>
        <dbReference type="ARBA" id="ARBA00023136"/>
    </source>
</evidence>
<keyword evidence="6 8" id="KW-1133">Transmembrane helix</keyword>
<dbReference type="InterPro" id="IPR004695">
    <property type="entry name" value="SLAC1/Mae1/Ssu1/TehA"/>
</dbReference>
<organism evidence="9 10">
    <name type="scientific">Aspergillus puulaauensis</name>
    <dbReference type="NCBI Taxonomy" id="1220207"/>
    <lineage>
        <taxon>Eukaryota</taxon>
        <taxon>Fungi</taxon>
        <taxon>Dikarya</taxon>
        <taxon>Ascomycota</taxon>
        <taxon>Pezizomycotina</taxon>
        <taxon>Eurotiomycetes</taxon>
        <taxon>Eurotiomycetidae</taxon>
        <taxon>Eurotiales</taxon>
        <taxon>Aspergillaceae</taxon>
        <taxon>Aspergillus</taxon>
    </lineage>
</organism>
<feature type="transmembrane region" description="Helical" evidence="8">
    <location>
        <begin position="236"/>
        <end position="256"/>
    </location>
</feature>
<evidence type="ECO:0000256" key="4">
    <source>
        <dbReference type="ARBA" id="ARBA00022475"/>
    </source>
</evidence>
<dbReference type="GO" id="GO:0000319">
    <property type="term" value="F:sulfite transmembrane transporter activity"/>
    <property type="evidence" value="ECO:0007669"/>
    <property type="project" value="TreeGrafter"/>
</dbReference>
<dbReference type="PANTHER" id="PTHR31686">
    <property type="match status" value="1"/>
</dbReference>
<keyword evidence="5 8" id="KW-0812">Transmembrane</keyword>
<feature type="transmembrane region" description="Helical" evidence="8">
    <location>
        <begin position="32"/>
        <end position="50"/>
    </location>
</feature>
<dbReference type="InterPro" id="IPR051629">
    <property type="entry name" value="Sulfite_efflux_TDT"/>
</dbReference>
<evidence type="ECO:0008006" key="11">
    <source>
        <dbReference type="Google" id="ProtNLM"/>
    </source>
</evidence>
<proteinExistence type="inferred from homology"/>
<dbReference type="AlphaFoldDB" id="A0A7R7XL40"/>
<sequence>MAAEGPDLDPIPPEITKNDVGWRRVVRNFTPSWFSVTMGTGIVSMLLYMLPYNGRWLHWVSAVVFALNVLLFVVACIISALRYALYPEIFWAMISHPVQSMFIGTVPMGFATIVNMFCFICVPAWGSWAQTFAWTIWIIDAVVSVVTALSLPFALMSRKDETQLSSMTAVWLLPIVSCPVAASSGAIVADILPNPQHALWTVIASYVLWGIGLPLALMVMVIYLQRLTLHKIPPKAMIVSVFLPLGPFGSGGYAYVNPFFPYELGNPIYNSQGDEAWKSRTDDLPPDSDARGAIRANVPCDGFPGRAHFVGFWFGVALLCVRFYCTMQDVPIQYWMVGVHFSHWGVCFMYLPDRSGASISVLSGFRDNHVDLRSFVMDRGQCRDFEGGDIRSDVPCTMFSGVKAQGG</sequence>
<evidence type="ECO:0000313" key="10">
    <source>
        <dbReference type="Proteomes" id="UP000654913"/>
    </source>
</evidence>
<evidence type="ECO:0000256" key="3">
    <source>
        <dbReference type="ARBA" id="ARBA00022448"/>
    </source>
</evidence>
<dbReference type="CDD" id="cd09318">
    <property type="entry name" value="TDT_SSU1"/>
    <property type="match status" value="1"/>
</dbReference>
<feature type="transmembrane region" description="Helical" evidence="8">
    <location>
        <begin position="198"/>
        <end position="224"/>
    </location>
</feature>
<feature type="transmembrane region" description="Helical" evidence="8">
    <location>
        <begin position="102"/>
        <end position="126"/>
    </location>
</feature>
<evidence type="ECO:0000313" key="9">
    <source>
        <dbReference type="EMBL" id="BCS23385.1"/>
    </source>
</evidence>
<accession>A0A7R7XL40</accession>
<comment type="subcellular location">
    <subcellularLocation>
        <location evidence="1">Cell membrane</location>
        <topology evidence="1">Multi-pass membrane protein</topology>
    </subcellularLocation>
</comment>
<dbReference type="EMBL" id="AP024445">
    <property type="protein sequence ID" value="BCS23385.1"/>
    <property type="molecule type" value="Genomic_DNA"/>
</dbReference>
<dbReference type="PANTHER" id="PTHR31686:SF1">
    <property type="entry name" value="SULFITE EFFLUX PUMP SSU1"/>
    <property type="match status" value="1"/>
</dbReference>
<keyword evidence="3" id="KW-0813">Transport</keyword>
<dbReference type="Pfam" id="PF03595">
    <property type="entry name" value="SLAC1"/>
    <property type="match status" value="1"/>
</dbReference>
<dbReference type="Proteomes" id="UP000654913">
    <property type="component" value="Chromosome 3"/>
</dbReference>
<protein>
    <recommendedName>
        <fullName evidence="11">Sulfite efflux pump SSU1</fullName>
    </recommendedName>
</protein>
<dbReference type="InterPro" id="IPR038665">
    <property type="entry name" value="Voltage-dep_anion_channel_sf"/>
</dbReference>
<evidence type="ECO:0000256" key="2">
    <source>
        <dbReference type="ARBA" id="ARBA00008566"/>
    </source>
</evidence>
<keyword evidence="7 8" id="KW-0472">Membrane</keyword>
<reference evidence="9" key="2">
    <citation type="submission" date="2021-02" db="EMBL/GenBank/DDBJ databases">
        <title>Aspergillus puulaauensis MK2 genome sequence.</title>
        <authorList>
            <person name="Futagami T."/>
            <person name="Mori K."/>
            <person name="Kadooka C."/>
            <person name="Tanaka T."/>
        </authorList>
    </citation>
    <scope>NUCLEOTIDE SEQUENCE</scope>
    <source>
        <strain evidence="9">MK2</strain>
    </source>
</reference>
<reference evidence="9" key="1">
    <citation type="submission" date="2021-01" db="EMBL/GenBank/DDBJ databases">
        <authorList>
            <consortium name="Aspergillus puulaauensis MK2 genome sequencing consortium"/>
            <person name="Kazuki M."/>
            <person name="Futagami T."/>
        </authorList>
    </citation>
    <scope>NUCLEOTIDE SEQUENCE</scope>
    <source>
        <strain evidence="9">MK2</strain>
    </source>
</reference>
<dbReference type="KEGG" id="apuu:APUU_31610S"/>
<comment type="similarity">
    <text evidence="2">Belongs to the tellurite-resistance/dicarboxylate transporter (TDT) family.</text>
</comment>
<feature type="transmembrane region" description="Helical" evidence="8">
    <location>
        <begin position="56"/>
        <end position="81"/>
    </location>
</feature>
<feature type="transmembrane region" description="Helical" evidence="8">
    <location>
        <begin position="307"/>
        <end position="325"/>
    </location>
</feature>
<keyword evidence="10" id="KW-1185">Reference proteome</keyword>
<feature type="transmembrane region" description="Helical" evidence="8">
    <location>
        <begin position="168"/>
        <end position="192"/>
    </location>
</feature>
<dbReference type="GO" id="GO:0005886">
    <property type="term" value="C:plasma membrane"/>
    <property type="evidence" value="ECO:0007669"/>
    <property type="project" value="UniProtKB-SubCell"/>
</dbReference>
<evidence type="ECO:0000256" key="8">
    <source>
        <dbReference type="SAM" id="Phobius"/>
    </source>
</evidence>
<dbReference type="Gene3D" id="1.50.10.150">
    <property type="entry name" value="Voltage-dependent anion channel"/>
    <property type="match status" value="1"/>
</dbReference>
<evidence type="ECO:0000256" key="6">
    <source>
        <dbReference type="ARBA" id="ARBA00022989"/>
    </source>
</evidence>
<keyword evidence="4" id="KW-1003">Cell membrane</keyword>
<dbReference type="RefSeq" id="XP_041555579.1">
    <property type="nucleotide sequence ID" value="XM_041702834.1"/>
</dbReference>
<feature type="transmembrane region" description="Helical" evidence="8">
    <location>
        <begin position="132"/>
        <end position="156"/>
    </location>
</feature>
<gene>
    <name evidence="9" type="ORF">APUU_31610S</name>
</gene>
<evidence type="ECO:0000256" key="5">
    <source>
        <dbReference type="ARBA" id="ARBA00022692"/>
    </source>
</evidence>
<evidence type="ECO:0000256" key="1">
    <source>
        <dbReference type="ARBA" id="ARBA00004651"/>
    </source>
</evidence>
<dbReference type="GeneID" id="64973390"/>
<name>A0A7R7XL40_9EURO</name>
<dbReference type="OrthoDB" id="1099at2759"/>